<dbReference type="Proteomes" id="UP001497512">
    <property type="component" value="Chromosome 19"/>
</dbReference>
<protein>
    <recommendedName>
        <fullName evidence="4">Protein FAM136A</fullName>
    </recommendedName>
</protein>
<dbReference type="PANTHER" id="PTHR21096:SF0">
    <property type="entry name" value="PROTEIN FAM136A"/>
    <property type="match status" value="1"/>
</dbReference>
<evidence type="ECO:0000313" key="3">
    <source>
        <dbReference type="Proteomes" id="UP001497512"/>
    </source>
</evidence>
<reference evidence="2" key="1">
    <citation type="submission" date="2024-02" db="EMBL/GenBank/DDBJ databases">
        <authorList>
            <consortium name="ELIXIR-Norway"/>
            <consortium name="Elixir Norway"/>
        </authorList>
    </citation>
    <scope>NUCLEOTIDE SEQUENCE</scope>
</reference>
<organism evidence="2 3">
    <name type="scientific">Sphagnum troendelagicum</name>
    <dbReference type="NCBI Taxonomy" id="128251"/>
    <lineage>
        <taxon>Eukaryota</taxon>
        <taxon>Viridiplantae</taxon>
        <taxon>Streptophyta</taxon>
        <taxon>Embryophyta</taxon>
        <taxon>Bryophyta</taxon>
        <taxon>Sphagnophytina</taxon>
        <taxon>Sphagnopsida</taxon>
        <taxon>Sphagnales</taxon>
        <taxon>Sphagnaceae</taxon>
        <taxon>Sphagnum</taxon>
    </lineage>
</organism>
<dbReference type="Pfam" id="PF05811">
    <property type="entry name" value="DUF842"/>
    <property type="match status" value="1"/>
</dbReference>
<dbReference type="InterPro" id="IPR008560">
    <property type="entry name" value="DUF842_euk"/>
</dbReference>
<accession>A0ABP0U5T8</accession>
<evidence type="ECO:0008006" key="4">
    <source>
        <dbReference type="Google" id="ProtNLM"/>
    </source>
</evidence>
<evidence type="ECO:0000256" key="1">
    <source>
        <dbReference type="ARBA" id="ARBA00009952"/>
    </source>
</evidence>
<sequence length="139" mass="16000">MSEIINKLSQEVNNAVTESMSDVQDYVNITLQKEYYRCGYECFNRSKGEIQRCVERCAAPVQRAGAILDSELNKFQERMSRSLLVCRDRVEGGGRSVEDDEGKLRELETCMEFSVREQLKTLPRLAEHIKSQITNQSRS</sequence>
<proteinExistence type="inferred from homology"/>
<name>A0ABP0U5T8_9BRYO</name>
<dbReference type="PANTHER" id="PTHR21096">
    <property type="entry name" value="PROTEIN FAM136A"/>
    <property type="match status" value="1"/>
</dbReference>
<dbReference type="EMBL" id="OZ019911">
    <property type="protein sequence ID" value="CAK9213529.1"/>
    <property type="molecule type" value="Genomic_DNA"/>
</dbReference>
<evidence type="ECO:0000313" key="2">
    <source>
        <dbReference type="EMBL" id="CAK9213529.1"/>
    </source>
</evidence>
<comment type="similarity">
    <text evidence="1">Belongs to the FAM136 family.</text>
</comment>
<gene>
    <name evidence="2" type="ORF">CSSPTR1EN2_LOCUS11782</name>
</gene>
<keyword evidence="3" id="KW-1185">Reference proteome</keyword>